<evidence type="ECO:0000313" key="2">
    <source>
        <dbReference type="Proteomes" id="UP000515153"/>
    </source>
</evidence>
<evidence type="ECO:0000313" key="3">
    <source>
        <dbReference type="RefSeq" id="XP_030976653.1"/>
    </source>
</evidence>
<dbReference type="AlphaFoldDB" id="A0A6P8AP34"/>
<dbReference type="RefSeq" id="XP_030976653.1">
    <property type="nucleotide sequence ID" value="XM_031131477.1"/>
</dbReference>
<reference evidence="2 3" key="1">
    <citation type="journal article" date="2019" name="Mol. Biol. Evol.">
        <title>Blast fungal genomes show frequent chromosomal changes, gene gains and losses, and effector gene turnover.</title>
        <authorList>
            <person name="Gomez Luciano L.B."/>
            <person name="Jason Tsai I."/>
            <person name="Chuma I."/>
            <person name="Tosa Y."/>
            <person name="Chen Y.H."/>
            <person name="Li J.Y."/>
            <person name="Li M.Y."/>
            <person name="Jade Lu M.Y."/>
            <person name="Nakayashiki H."/>
            <person name="Li W.H."/>
        </authorList>
    </citation>
    <scope>NUCLEOTIDE SEQUENCE [LARGE SCALE GENOMIC DNA]</scope>
    <source>
        <strain evidence="2 3">NI907</strain>
    </source>
</reference>
<dbReference type="Gene3D" id="3.40.50.300">
    <property type="entry name" value="P-loop containing nucleotide triphosphate hydrolases"/>
    <property type="match status" value="1"/>
</dbReference>
<dbReference type="GO" id="GO:0005524">
    <property type="term" value="F:ATP binding"/>
    <property type="evidence" value="ECO:0007669"/>
    <property type="project" value="InterPro"/>
</dbReference>
<dbReference type="InterPro" id="IPR027417">
    <property type="entry name" value="P-loop_NTPase"/>
</dbReference>
<dbReference type="GO" id="GO:0016887">
    <property type="term" value="F:ATP hydrolysis activity"/>
    <property type="evidence" value="ECO:0007669"/>
    <property type="project" value="InterPro"/>
</dbReference>
<dbReference type="InterPro" id="IPR039421">
    <property type="entry name" value="Type_1_exporter"/>
</dbReference>
<dbReference type="PANTHER" id="PTHR43394">
    <property type="entry name" value="ATP-DEPENDENT PERMEASE MDL1, MITOCHONDRIAL"/>
    <property type="match status" value="1"/>
</dbReference>
<gene>
    <name evidence="3" type="ORF">PgNI_11511</name>
</gene>
<dbReference type="Proteomes" id="UP000515153">
    <property type="component" value="Chromosome V"/>
</dbReference>
<name>A0A6P8AP34_PYRGI</name>
<reference evidence="3" key="3">
    <citation type="submission" date="2025-08" db="UniProtKB">
        <authorList>
            <consortium name="RefSeq"/>
        </authorList>
    </citation>
    <scope>IDENTIFICATION</scope>
    <source>
        <strain evidence="3">NI907</strain>
    </source>
</reference>
<evidence type="ECO:0000259" key="1">
    <source>
        <dbReference type="Pfam" id="PF00005"/>
    </source>
</evidence>
<dbReference type="SUPFAM" id="SSF52540">
    <property type="entry name" value="P-loop containing nucleoside triphosphate hydrolases"/>
    <property type="match status" value="1"/>
</dbReference>
<dbReference type="GeneID" id="41966382"/>
<protein>
    <recommendedName>
        <fullName evidence="1">ABC transporter domain-containing protein</fullName>
    </recommendedName>
</protein>
<proteinExistence type="predicted"/>
<dbReference type="PANTHER" id="PTHR43394:SF1">
    <property type="entry name" value="ATP-BINDING CASSETTE SUB-FAMILY B MEMBER 10, MITOCHONDRIAL"/>
    <property type="match status" value="1"/>
</dbReference>
<accession>A0A6P8AP34</accession>
<dbReference type="GO" id="GO:0015421">
    <property type="term" value="F:ABC-type oligopeptide transporter activity"/>
    <property type="evidence" value="ECO:0007669"/>
    <property type="project" value="TreeGrafter"/>
</dbReference>
<feature type="domain" description="ABC transporter" evidence="1">
    <location>
        <begin position="13"/>
        <end position="71"/>
    </location>
</feature>
<sequence>MENVRMGNTNATDEEVYAACRRAMIHNTIMARPEGYRSQMGENGSGEQQRIEFARLFLKRPKIVILDEPTSSLDPKTEIQVLGNLINQFVGTTVIAVTHNVELAKQFDRVILLDEGGKIKKDGSYKELLTMKTGQRASHLLQTGLTRHRSGFGSYGVTIFRGNGEFEST</sequence>
<organism evidence="2 3">
    <name type="scientific">Pyricularia grisea</name>
    <name type="common">Crabgrass-specific blast fungus</name>
    <name type="synonym">Magnaporthe grisea</name>
    <dbReference type="NCBI Taxonomy" id="148305"/>
    <lineage>
        <taxon>Eukaryota</taxon>
        <taxon>Fungi</taxon>
        <taxon>Dikarya</taxon>
        <taxon>Ascomycota</taxon>
        <taxon>Pezizomycotina</taxon>
        <taxon>Sordariomycetes</taxon>
        <taxon>Sordariomycetidae</taxon>
        <taxon>Magnaporthales</taxon>
        <taxon>Pyriculariaceae</taxon>
        <taxon>Pyricularia</taxon>
    </lineage>
</organism>
<dbReference type="InterPro" id="IPR003439">
    <property type="entry name" value="ABC_transporter-like_ATP-bd"/>
</dbReference>
<keyword evidence="2" id="KW-1185">Reference proteome</keyword>
<dbReference type="KEGG" id="pgri:PgNI_11511"/>
<reference evidence="3" key="2">
    <citation type="submission" date="2019-10" db="EMBL/GenBank/DDBJ databases">
        <authorList>
            <consortium name="NCBI Genome Project"/>
        </authorList>
    </citation>
    <scope>NUCLEOTIDE SEQUENCE</scope>
    <source>
        <strain evidence="3">NI907</strain>
    </source>
</reference>
<dbReference type="Pfam" id="PF00005">
    <property type="entry name" value="ABC_tran"/>
    <property type="match status" value="1"/>
</dbReference>